<dbReference type="EMBL" id="JANEYF010000034">
    <property type="protein sequence ID" value="KAJ8972604.1"/>
    <property type="molecule type" value="Genomic_DNA"/>
</dbReference>
<dbReference type="InterPro" id="IPR029526">
    <property type="entry name" value="PGBD"/>
</dbReference>
<sequence length="302" mass="34016">MSASDNALSEKELAKLLEDDDFWTEIDGDDNGESYQKKKKGSALCQILNSGDTSDRDEEDYEIFSDHDSESEVEADPNEDSEEVEDLTDSTSENNTTSASSRTLQPHRGWYGKDRTKWSKEAPSGRKTLSHNIITVLPGLNGPARQNRPTSPLEAWKLLFTDDMIQIIVQFTNIKIDEIKVNYSKFKTRTNSRRKYLPTFIQNTEELEIRAFIGLLYMQGVFKSGHEDLKYLWATDGTDLFLAIASSTAFNCFSNSSLLDVAFFDLGSLEGGEFAGRFLPCDVSVFLVKSDKSVLRKPTGFF</sequence>
<feature type="region of interest" description="Disordered" evidence="1">
    <location>
        <begin position="16"/>
        <end position="124"/>
    </location>
</feature>
<proteinExistence type="predicted"/>
<accession>A0AAV8ZY83</accession>
<protein>
    <recommendedName>
        <fullName evidence="2">PiggyBac transposable element-derived protein domain-containing protein</fullName>
    </recommendedName>
</protein>
<feature type="compositionally biased region" description="Low complexity" evidence="1">
    <location>
        <begin position="89"/>
        <end position="103"/>
    </location>
</feature>
<evidence type="ECO:0000259" key="2">
    <source>
        <dbReference type="Pfam" id="PF13843"/>
    </source>
</evidence>
<evidence type="ECO:0000313" key="4">
    <source>
        <dbReference type="Proteomes" id="UP001162156"/>
    </source>
</evidence>
<feature type="compositionally biased region" description="Acidic residues" evidence="1">
    <location>
        <begin position="71"/>
        <end position="88"/>
    </location>
</feature>
<evidence type="ECO:0000313" key="3">
    <source>
        <dbReference type="EMBL" id="KAJ8972604.1"/>
    </source>
</evidence>
<evidence type="ECO:0000256" key="1">
    <source>
        <dbReference type="SAM" id="MobiDB-lite"/>
    </source>
</evidence>
<dbReference type="AlphaFoldDB" id="A0AAV8ZY83"/>
<name>A0AAV8ZY83_9CUCU</name>
<feature type="domain" description="PiggyBac transposable element-derived protein" evidence="2">
    <location>
        <begin position="151"/>
        <end position="236"/>
    </location>
</feature>
<feature type="compositionally biased region" description="Basic and acidic residues" evidence="1">
    <location>
        <begin position="111"/>
        <end position="124"/>
    </location>
</feature>
<organism evidence="3 4">
    <name type="scientific">Rhamnusium bicolor</name>
    <dbReference type="NCBI Taxonomy" id="1586634"/>
    <lineage>
        <taxon>Eukaryota</taxon>
        <taxon>Metazoa</taxon>
        <taxon>Ecdysozoa</taxon>
        <taxon>Arthropoda</taxon>
        <taxon>Hexapoda</taxon>
        <taxon>Insecta</taxon>
        <taxon>Pterygota</taxon>
        <taxon>Neoptera</taxon>
        <taxon>Endopterygota</taxon>
        <taxon>Coleoptera</taxon>
        <taxon>Polyphaga</taxon>
        <taxon>Cucujiformia</taxon>
        <taxon>Chrysomeloidea</taxon>
        <taxon>Cerambycidae</taxon>
        <taxon>Lepturinae</taxon>
        <taxon>Rhagiini</taxon>
        <taxon>Rhamnusium</taxon>
    </lineage>
</organism>
<keyword evidence="4" id="KW-1185">Reference proteome</keyword>
<gene>
    <name evidence="3" type="ORF">NQ314_000095</name>
</gene>
<dbReference type="Proteomes" id="UP001162156">
    <property type="component" value="Unassembled WGS sequence"/>
</dbReference>
<comment type="caution">
    <text evidence="3">The sequence shown here is derived from an EMBL/GenBank/DDBJ whole genome shotgun (WGS) entry which is preliminary data.</text>
</comment>
<feature type="compositionally biased region" description="Acidic residues" evidence="1">
    <location>
        <begin position="18"/>
        <end position="32"/>
    </location>
</feature>
<reference evidence="3" key="1">
    <citation type="journal article" date="2023" name="Insect Mol. Biol.">
        <title>Genome sequencing provides insights into the evolution of gene families encoding plant cell wall-degrading enzymes in longhorned beetles.</title>
        <authorList>
            <person name="Shin N.R."/>
            <person name="Okamura Y."/>
            <person name="Kirsch R."/>
            <person name="Pauchet Y."/>
        </authorList>
    </citation>
    <scope>NUCLEOTIDE SEQUENCE</scope>
    <source>
        <strain evidence="3">RBIC_L_NR</strain>
    </source>
</reference>
<dbReference type="Pfam" id="PF13843">
    <property type="entry name" value="DDE_Tnp_1_7"/>
    <property type="match status" value="1"/>
</dbReference>